<sequence>MPNRKGFTMADRFSDNTPSITGPATHAFPIAASDSTNVAETTRAIYCGIGGDIVAILLSGASVTFANVGAGALLPIRATRVMATGTTANGLIGLV</sequence>
<proteinExistence type="predicted"/>
<feature type="region of interest" description="Disordered" evidence="1">
    <location>
        <begin position="1"/>
        <end position="21"/>
    </location>
</feature>
<reference evidence="2 3" key="1">
    <citation type="submission" date="2024-06" db="EMBL/GenBank/DDBJ databases">
        <title>Genomic Encyclopedia of Type Strains, Phase IV (KMG-IV): sequencing the most valuable type-strain genomes for metagenomic binning, comparative biology and taxonomic classification.</title>
        <authorList>
            <person name="Goeker M."/>
        </authorList>
    </citation>
    <scope>NUCLEOTIDE SEQUENCE [LARGE SCALE GENOMIC DNA]</scope>
    <source>
        <strain evidence="2 3">DSM 29780</strain>
    </source>
</reference>
<name>A0ABV2IY82_9HYPH</name>
<keyword evidence="3" id="KW-1185">Reference proteome</keyword>
<protein>
    <submittedName>
        <fullName evidence="2">Uncharacterized protein</fullName>
    </submittedName>
</protein>
<dbReference type="Proteomes" id="UP001549047">
    <property type="component" value="Unassembled WGS sequence"/>
</dbReference>
<dbReference type="EMBL" id="JBEPMB010000002">
    <property type="protein sequence ID" value="MET3613446.1"/>
    <property type="molecule type" value="Genomic_DNA"/>
</dbReference>
<accession>A0ABV2IY82</accession>
<comment type="caution">
    <text evidence="2">The sequence shown here is derived from an EMBL/GenBank/DDBJ whole genome shotgun (WGS) entry which is preliminary data.</text>
</comment>
<evidence type="ECO:0000313" key="2">
    <source>
        <dbReference type="EMBL" id="MET3613446.1"/>
    </source>
</evidence>
<organism evidence="2 3">
    <name type="scientific">Rhizobium aquaticum</name>
    <dbReference type="NCBI Taxonomy" id="1549636"/>
    <lineage>
        <taxon>Bacteria</taxon>
        <taxon>Pseudomonadati</taxon>
        <taxon>Pseudomonadota</taxon>
        <taxon>Alphaproteobacteria</taxon>
        <taxon>Hyphomicrobiales</taxon>
        <taxon>Rhizobiaceae</taxon>
        <taxon>Rhizobium/Agrobacterium group</taxon>
        <taxon>Rhizobium</taxon>
    </lineage>
</organism>
<gene>
    <name evidence="2" type="ORF">ABID16_001775</name>
</gene>
<evidence type="ECO:0000313" key="3">
    <source>
        <dbReference type="Proteomes" id="UP001549047"/>
    </source>
</evidence>
<dbReference type="RefSeq" id="WP_354555984.1">
    <property type="nucleotide sequence ID" value="NZ_JBEPMB010000002.1"/>
</dbReference>
<evidence type="ECO:0000256" key="1">
    <source>
        <dbReference type="SAM" id="MobiDB-lite"/>
    </source>
</evidence>